<gene>
    <name evidence="13" type="ordered locus">Mcup_1177</name>
</gene>
<evidence type="ECO:0000259" key="12">
    <source>
        <dbReference type="Pfam" id="PF01435"/>
    </source>
</evidence>
<dbReference type="GO" id="GO:0046872">
    <property type="term" value="F:metal ion binding"/>
    <property type="evidence" value="ECO:0007669"/>
    <property type="project" value="UniProtKB-KW"/>
</dbReference>
<evidence type="ECO:0000256" key="3">
    <source>
        <dbReference type="ARBA" id="ARBA00022692"/>
    </source>
</evidence>
<feature type="transmembrane region" description="Helical" evidence="11">
    <location>
        <begin position="60"/>
        <end position="87"/>
    </location>
</feature>
<evidence type="ECO:0000256" key="11">
    <source>
        <dbReference type="SAM" id="Phobius"/>
    </source>
</evidence>
<dbReference type="InterPro" id="IPR001915">
    <property type="entry name" value="Peptidase_M48"/>
</dbReference>
<dbReference type="PANTHER" id="PTHR43221:SF2">
    <property type="entry name" value="PROTEASE HTPX HOMOLOG"/>
    <property type="match status" value="1"/>
</dbReference>
<comment type="similarity">
    <text evidence="10">Belongs to the peptidase M48 family.</text>
</comment>
<proteinExistence type="inferred from homology"/>
<evidence type="ECO:0000256" key="4">
    <source>
        <dbReference type="ARBA" id="ARBA00022723"/>
    </source>
</evidence>
<organism evidence="13 14">
    <name type="scientific">Metallosphaera cuprina (strain Ar-4)</name>
    <dbReference type="NCBI Taxonomy" id="1006006"/>
    <lineage>
        <taxon>Archaea</taxon>
        <taxon>Thermoproteota</taxon>
        <taxon>Thermoprotei</taxon>
        <taxon>Sulfolobales</taxon>
        <taxon>Sulfolobaceae</taxon>
        <taxon>Metallosphaera</taxon>
    </lineage>
</organism>
<keyword evidence="7 11" id="KW-1133">Transmembrane helix</keyword>
<sequence>MLTKEELSAVSAHEIGHIKHEDVEIGTTLVLIPTALGYISTIPINLGVLAITIAADQFHLLLATFLLTLGIVLLAATFTLKIFVLWFNRLRELYADYNSFIVLGEG</sequence>
<feature type="domain" description="Peptidase M48" evidence="12">
    <location>
        <begin position="2"/>
        <end position="99"/>
    </location>
</feature>
<name>F4G384_METCR</name>
<dbReference type="GO" id="GO:0004222">
    <property type="term" value="F:metalloendopeptidase activity"/>
    <property type="evidence" value="ECO:0007669"/>
    <property type="project" value="InterPro"/>
</dbReference>
<keyword evidence="8 10" id="KW-0482">Metalloprotease</keyword>
<accession>F4G384</accession>
<keyword evidence="1" id="KW-1003">Cell membrane</keyword>
<keyword evidence="5 10" id="KW-0378">Hydrolase</keyword>
<evidence type="ECO:0000256" key="9">
    <source>
        <dbReference type="ARBA" id="ARBA00023136"/>
    </source>
</evidence>
<keyword evidence="9 11" id="KW-0472">Membrane</keyword>
<dbReference type="AlphaFoldDB" id="F4G384"/>
<feature type="transmembrane region" description="Helical" evidence="11">
    <location>
        <begin position="29"/>
        <end position="54"/>
    </location>
</feature>
<dbReference type="PATRIC" id="fig|1006006.8.peg.1173"/>
<dbReference type="Gene3D" id="3.30.2010.10">
    <property type="entry name" value="Metalloproteases ('zincins'), catalytic domain"/>
    <property type="match status" value="1"/>
</dbReference>
<dbReference type="KEGG" id="mcn:Mcup_1177"/>
<evidence type="ECO:0000256" key="2">
    <source>
        <dbReference type="ARBA" id="ARBA00022670"/>
    </source>
</evidence>
<evidence type="ECO:0000256" key="1">
    <source>
        <dbReference type="ARBA" id="ARBA00022475"/>
    </source>
</evidence>
<keyword evidence="4" id="KW-0479">Metal-binding</keyword>
<dbReference type="PANTHER" id="PTHR43221">
    <property type="entry name" value="PROTEASE HTPX"/>
    <property type="match status" value="1"/>
</dbReference>
<evidence type="ECO:0000256" key="8">
    <source>
        <dbReference type="ARBA" id="ARBA00023049"/>
    </source>
</evidence>
<keyword evidence="14" id="KW-1185">Reference proteome</keyword>
<keyword evidence="6 10" id="KW-0862">Zinc</keyword>
<dbReference type="Proteomes" id="UP000007812">
    <property type="component" value="Chromosome"/>
</dbReference>
<evidence type="ECO:0000313" key="14">
    <source>
        <dbReference type="Proteomes" id="UP000007812"/>
    </source>
</evidence>
<dbReference type="InterPro" id="IPR050083">
    <property type="entry name" value="HtpX_protease"/>
</dbReference>
<keyword evidence="3 11" id="KW-0812">Transmembrane</keyword>
<evidence type="ECO:0000256" key="5">
    <source>
        <dbReference type="ARBA" id="ARBA00022801"/>
    </source>
</evidence>
<dbReference type="EMBL" id="CP002656">
    <property type="protein sequence ID" value="AEB95282.1"/>
    <property type="molecule type" value="Genomic_DNA"/>
</dbReference>
<keyword evidence="2 10" id="KW-0645">Protease</keyword>
<evidence type="ECO:0000313" key="13">
    <source>
        <dbReference type="EMBL" id="AEB95282.1"/>
    </source>
</evidence>
<evidence type="ECO:0000256" key="10">
    <source>
        <dbReference type="RuleBase" id="RU003983"/>
    </source>
</evidence>
<dbReference type="GO" id="GO:0006508">
    <property type="term" value="P:proteolysis"/>
    <property type="evidence" value="ECO:0007669"/>
    <property type="project" value="UniProtKB-KW"/>
</dbReference>
<comment type="cofactor">
    <cofactor evidence="10">
        <name>Zn(2+)</name>
        <dbReference type="ChEBI" id="CHEBI:29105"/>
    </cofactor>
    <text evidence="10">Binds 1 zinc ion per subunit.</text>
</comment>
<evidence type="ECO:0000256" key="7">
    <source>
        <dbReference type="ARBA" id="ARBA00022989"/>
    </source>
</evidence>
<dbReference type="STRING" id="1006006.Mcup_1177"/>
<dbReference type="Pfam" id="PF01435">
    <property type="entry name" value="Peptidase_M48"/>
    <property type="match status" value="1"/>
</dbReference>
<evidence type="ECO:0000256" key="6">
    <source>
        <dbReference type="ARBA" id="ARBA00022833"/>
    </source>
</evidence>
<protein>
    <submittedName>
        <fullName evidence="13">Peptidase M48, Ste24p</fullName>
    </submittedName>
</protein>
<dbReference type="eggNOG" id="arCOG01331">
    <property type="taxonomic scope" value="Archaea"/>
</dbReference>
<dbReference type="HOGENOM" id="CLU_2217049_0_0_2"/>
<reference evidence="13 14" key="1">
    <citation type="journal article" date="2011" name="J. Bacteriol.">
        <title>Complete genome sequence of Metallosphaera cuprina, a metal sulfide-oxidizing archaeon from a hot spring.</title>
        <authorList>
            <person name="Liu L.J."/>
            <person name="You X.Y."/>
            <person name="Zheng H."/>
            <person name="Wang S."/>
            <person name="Jiang C.Y."/>
            <person name="Liu S.J."/>
        </authorList>
    </citation>
    <scope>NUCLEOTIDE SEQUENCE [LARGE SCALE GENOMIC DNA]</scope>
    <source>
        <strain evidence="13 14">Ar-4</strain>
    </source>
</reference>